<evidence type="ECO:0000259" key="1">
    <source>
        <dbReference type="Pfam" id="PF01272"/>
    </source>
</evidence>
<dbReference type="GO" id="GO:0070063">
    <property type="term" value="F:RNA polymerase binding"/>
    <property type="evidence" value="ECO:0007669"/>
    <property type="project" value="InterPro"/>
</dbReference>
<dbReference type="Pfam" id="PF14760">
    <property type="entry name" value="Rnk_N"/>
    <property type="match status" value="1"/>
</dbReference>
<dbReference type="FunFam" id="3.10.50.30:FF:000002">
    <property type="entry name" value="Regulator of nucleoside diphosphate kinase"/>
    <property type="match status" value="1"/>
</dbReference>
<keyword evidence="3" id="KW-0808">Transferase</keyword>
<gene>
    <name evidence="3" type="ORF">ALQ37_100478</name>
</gene>
<feature type="domain" description="Transcription elongation factor GreA/GreB C-terminal" evidence="1">
    <location>
        <begin position="91"/>
        <end position="166"/>
    </location>
</feature>
<keyword evidence="3" id="KW-0418">Kinase</keyword>
<dbReference type="GO" id="GO:0016301">
    <property type="term" value="F:kinase activity"/>
    <property type="evidence" value="ECO:0007669"/>
    <property type="project" value="UniProtKB-KW"/>
</dbReference>
<evidence type="ECO:0000313" key="4">
    <source>
        <dbReference type="Proteomes" id="UP000274541"/>
    </source>
</evidence>
<reference evidence="3 4" key="1">
    <citation type="submission" date="2018-08" db="EMBL/GenBank/DDBJ databases">
        <title>Recombination of ecologically and evolutionarily significant loci maintains genetic cohesion in the Pseudomonas syringae species complex.</title>
        <authorList>
            <person name="Dillon M."/>
            <person name="Thakur S."/>
            <person name="Almeida R.N.D."/>
            <person name="Weir B.S."/>
            <person name="Guttman D.S."/>
        </authorList>
    </citation>
    <scope>NUCLEOTIDE SEQUENCE [LARGE SCALE GENOMIC DNA]</scope>
    <source>
        <strain evidence="3 4">ICMP 4388</strain>
    </source>
</reference>
<protein>
    <submittedName>
        <fullName evidence="3">Nucleoside diphosphate kinase regulator</fullName>
    </submittedName>
</protein>
<dbReference type="NCBIfam" id="NF004396">
    <property type="entry name" value="PRK05753.1"/>
    <property type="match status" value="1"/>
</dbReference>
<comment type="caution">
    <text evidence="3">The sequence shown here is derived from an EMBL/GenBank/DDBJ whole genome shotgun (WGS) entry which is preliminary data.</text>
</comment>
<dbReference type="InterPro" id="IPR023459">
    <property type="entry name" value="Tscrpt_elong_fac_GreA/B_fam"/>
</dbReference>
<evidence type="ECO:0000259" key="2">
    <source>
        <dbReference type="Pfam" id="PF14760"/>
    </source>
</evidence>
<dbReference type="SUPFAM" id="SSF54534">
    <property type="entry name" value="FKBP-like"/>
    <property type="match status" value="1"/>
</dbReference>
<accession>A0A0Q0CBU7</accession>
<dbReference type="PANTHER" id="PTHR30437:SF5">
    <property type="entry name" value="REGULATOR OF NUCLEOSIDE DIPHOSPHATE KINASE"/>
    <property type="match status" value="1"/>
</dbReference>
<dbReference type="AlphaFoldDB" id="A0A0Q0CBU7"/>
<evidence type="ECO:0000313" key="3">
    <source>
        <dbReference type="EMBL" id="RMO62374.1"/>
    </source>
</evidence>
<feature type="domain" description="Regulator of nucleoside diphosphate kinase N-terminal" evidence="2">
    <location>
        <begin position="45"/>
        <end position="84"/>
    </location>
</feature>
<dbReference type="EMBL" id="RBPX01000252">
    <property type="protein sequence ID" value="RMO62374.1"/>
    <property type="molecule type" value="Genomic_DNA"/>
</dbReference>
<dbReference type="InterPro" id="IPR029462">
    <property type="entry name" value="Rnk_N"/>
</dbReference>
<dbReference type="GO" id="GO:0032784">
    <property type="term" value="P:regulation of DNA-templated transcription elongation"/>
    <property type="evidence" value="ECO:0007669"/>
    <property type="project" value="InterPro"/>
</dbReference>
<dbReference type="Proteomes" id="UP000274541">
    <property type="component" value="Unassembled WGS sequence"/>
</dbReference>
<dbReference type="GO" id="GO:0006354">
    <property type="term" value="P:DNA-templated transcription elongation"/>
    <property type="evidence" value="ECO:0007669"/>
    <property type="project" value="TreeGrafter"/>
</dbReference>
<dbReference type="PANTHER" id="PTHR30437">
    <property type="entry name" value="TRANSCRIPTION ELONGATION FACTOR GREA"/>
    <property type="match status" value="1"/>
</dbReference>
<dbReference type="Gene3D" id="3.10.50.30">
    <property type="entry name" value="Transcription elongation factor, GreA/GreB, C-terminal domain"/>
    <property type="match status" value="1"/>
</dbReference>
<dbReference type="Gene3D" id="1.10.286.20">
    <property type="match status" value="1"/>
</dbReference>
<dbReference type="Pfam" id="PF01272">
    <property type="entry name" value="GreA_GreB"/>
    <property type="match status" value="1"/>
</dbReference>
<sequence length="175" mass="19189">MYLLRCVSVRPCLCRQEARQTPPTGGVLFYSWRIKESAQTMTTAPSIILTRLDVQRLEKFIADQNEDTPGIQALQAELDRADQVVGHDEVPAGVVTMNSRVHCREEVSGKDYHLKLVYPQDAGADGTVSVLAPMGSALLGLQIGQHIDWPAPGGKTLKLTLLAVEYQPEAAGEYE</sequence>
<dbReference type="GO" id="GO:0003677">
    <property type="term" value="F:DNA binding"/>
    <property type="evidence" value="ECO:0007669"/>
    <property type="project" value="InterPro"/>
</dbReference>
<dbReference type="InterPro" id="IPR036953">
    <property type="entry name" value="GreA/GreB_C_sf"/>
</dbReference>
<proteinExistence type="predicted"/>
<name>A0A0Q0CBU7_PSEAP</name>
<organism evidence="3 4">
    <name type="scientific">Pseudomonas syringae pv. aptata</name>
    <dbReference type="NCBI Taxonomy" id="83167"/>
    <lineage>
        <taxon>Bacteria</taxon>
        <taxon>Pseudomonadati</taxon>
        <taxon>Pseudomonadota</taxon>
        <taxon>Gammaproteobacteria</taxon>
        <taxon>Pseudomonadales</taxon>
        <taxon>Pseudomonadaceae</taxon>
        <taxon>Pseudomonas</taxon>
        <taxon>Pseudomonas syringae</taxon>
    </lineage>
</organism>
<dbReference type="InterPro" id="IPR001437">
    <property type="entry name" value="Tscrpt_elong_fac_GreA/B_C"/>
</dbReference>